<dbReference type="Proteomes" id="UP000199227">
    <property type="component" value="Unassembled WGS sequence"/>
</dbReference>
<evidence type="ECO:0000313" key="12">
    <source>
        <dbReference type="EMBL" id="SFP06322.1"/>
    </source>
</evidence>
<dbReference type="OrthoDB" id="9804933at2"/>
<comment type="function">
    <text evidence="7">The UvrABC repair system catalyzes the recognition and processing of DNA lesions. UvrC both incises the 5' and 3' sides of the lesion. The N-terminal half is responsible for the 3' incision and the C-terminal half is responsible for the 5' incision.</text>
</comment>
<dbReference type="InterPro" id="IPR036876">
    <property type="entry name" value="UVR_dom_sf"/>
</dbReference>
<dbReference type="AlphaFoldDB" id="A0A1I5M9P9"/>
<feature type="domain" description="UVR" evidence="9">
    <location>
        <begin position="201"/>
        <end position="236"/>
    </location>
</feature>
<dbReference type="InterPro" id="IPR004791">
    <property type="entry name" value="UvrC"/>
</dbReference>
<keyword evidence="5 7" id="KW-0234">DNA repair</keyword>
<feature type="domain" description="GIY-YIG" evidence="10">
    <location>
        <begin position="10"/>
        <end position="95"/>
    </location>
</feature>
<dbReference type="InterPro" id="IPR038476">
    <property type="entry name" value="UvrC_RNase_H_dom_sf"/>
</dbReference>
<evidence type="ECO:0000256" key="8">
    <source>
        <dbReference type="SAM" id="Coils"/>
    </source>
</evidence>
<dbReference type="Pfam" id="PF02151">
    <property type="entry name" value="UVR"/>
    <property type="match status" value="1"/>
</dbReference>
<dbReference type="CDD" id="cd10434">
    <property type="entry name" value="GIY-YIG_UvrC_Cho"/>
    <property type="match status" value="1"/>
</dbReference>
<dbReference type="PROSITE" id="PS50165">
    <property type="entry name" value="UVRC"/>
    <property type="match status" value="1"/>
</dbReference>
<dbReference type="InterPro" id="IPR050066">
    <property type="entry name" value="UvrABC_protein_C"/>
</dbReference>
<dbReference type="InterPro" id="IPR001162">
    <property type="entry name" value="UvrC_RNase_H_dom"/>
</dbReference>
<evidence type="ECO:0000259" key="9">
    <source>
        <dbReference type="PROSITE" id="PS50151"/>
    </source>
</evidence>
<dbReference type="EMBL" id="FOXB01000005">
    <property type="protein sequence ID" value="SFP06322.1"/>
    <property type="molecule type" value="Genomic_DNA"/>
</dbReference>
<dbReference type="GO" id="GO:0009381">
    <property type="term" value="F:excinuclease ABC activity"/>
    <property type="evidence" value="ECO:0007669"/>
    <property type="project" value="UniProtKB-UniRule"/>
</dbReference>
<dbReference type="HAMAP" id="MF_00203">
    <property type="entry name" value="UvrC"/>
    <property type="match status" value="1"/>
</dbReference>
<gene>
    <name evidence="7" type="primary">uvrC</name>
    <name evidence="12" type="ORF">SAMN05216234_10575</name>
</gene>
<evidence type="ECO:0000259" key="10">
    <source>
        <dbReference type="PROSITE" id="PS50164"/>
    </source>
</evidence>
<dbReference type="PANTHER" id="PTHR30562:SF1">
    <property type="entry name" value="UVRABC SYSTEM PROTEIN C"/>
    <property type="match status" value="1"/>
</dbReference>
<accession>A0A1I5M9P9</accession>
<dbReference type="InterPro" id="IPR035901">
    <property type="entry name" value="GIY-YIG_endonuc_sf"/>
</dbReference>
<dbReference type="PANTHER" id="PTHR30562">
    <property type="entry name" value="UVRC/OXIDOREDUCTASE"/>
    <property type="match status" value="1"/>
</dbReference>
<dbReference type="Pfam" id="PF22920">
    <property type="entry name" value="UvrC_RNaseH"/>
    <property type="match status" value="1"/>
</dbReference>
<dbReference type="InterPro" id="IPR010994">
    <property type="entry name" value="RuvA_2-like"/>
</dbReference>
<sequence length="605" mass="69975">MLTTLKNLPDKPGVYQYFDKDRKLLYVGKAKSLKKRVKSYFRFTPELAPAQKLSPRIYNMVSQIAHIETIVTNSESDALLLENSLIKQLRPKYNILLRDDKTYPYLYIDLSEPFARLELTRKVVKGNKVKYFGPFPNGSKAILSSIYELVPLVQKKSCIKGKKACLFHQIKRCMAPCEGKISQKEYSKLIDEAIGYIHNKKALLTELEKRMEKYAEQLRFEEAAQIRDRIEAIKKIEEVSTTDIAKLEDLDIFTVAFDETRGVVVRLFMREGKIVSSSHTYIEEIEEQIGEEEIEAIYRRTILEFYTAETPFTARSILTAHSLSDRDELESILSERFGKRIHLHHPKRGEKKRLIDLGLQNATELLRQKRSKPQSDILERIKSLLNLTSKPTRVEVYDNSHLMGTATVGAMVVYDNEKWDKASYRHYNLNAKDEYHQMQEMLTRRIESFSETPPPDLWVIDGGETLRVLAENLLKNAGVNLPVVGVAKEKIDAKAHRAKGSAKDILYTEDGELRLQPTDTRLQWFQRLRDEAHRFAISFHKKQRLKKEKTISLLEVNGIGPAKVKRLLDFFGTFEEIKKANFETLCKVLSTKDAKTLIDFFKNFT</sequence>
<keyword evidence="4 7" id="KW-0267">Excision nuclease</keyword>
<dbReference type="GO" id="GO:0009380">
    <property type="term" value="C:excinuclease repair complex"/>
    <property type="evidence" value="ECO:0007669"/>
    <property type="project" value="InterPro"/>
</dbReference>
<comment type="subcellular location">
    <subcellularLocation>
        <location evidence="7">Cytoplasm</location>
    </subcellularLocation>
</comment>
<dbReference type="SUPFAM" id="SSF46600">
    <property type="entry name" value="C-terminal UvrC-binding domain of UvrB"/>
    <property type="match status" value="1"/>
</dbReference>
<evidence type="ECO:0000256" key="5">
    <source>
        <dbReference type="ARBA" id="ARBA00023204"/>
    </source>
</evidence>
<dbReference type="SMART" id="SM00465">
    <property type="entry name" value="GIYc"/>
    <property type="match status" value="1"/>
</dbReference>
<feature type="domain" description="UvrC family homology region profile" evidence="11">
    <location>
        <begin position="252"/>
        <end position="474"/>
    </location>
</feature>
<comment type="similarity">
    <text evidence="7">Belongs to the UvrC family.</text>
</comment>
<keyword evidence="6 7" id="KW-0742">SOS response</keyword>
<dbReference type="SUPFAM" id="SSF47781">
    <property type="entry name" value="RuvA domain 2-like"/>
    <property type="match status" value="1"/>
</dbReference>
<dbReference type="RefSeq" id="WP_092911049.1">
    <property type="nucleotide sequence ID" value="NZ_FOXB01000005.1"/>
</dbReference>
<dbReference type="InterPro" id="IPR047296">
    <property type="entry name" value="GIY-YIG_UvrC_Cho"/>
</dbReference>
<evidence type="ECO:0000256" key="2">
    <source>
        <dbReference type="ARBA" id="ARBA00022763"/>
    </source>
</evidence>
<dbReference type="Gene3D" id="3.40.1440.10">
    <property type="entry name" value="GIY-YIG endonuclease"/>
    <property type="match status" value="1"/>
</dbReference>
<keyword evidence="8" id="KW-0175">Coiled coil</keyword>
<comment type="subunit">
    <text evidence="7">Interacts with UvrB in an incision complex.</text>
</comment>
<evidence type="ECO:0000256" key="1">
    <source>
        <dbReference type="ARBA" id="ARBA00022490"/>
    </source>
</evidence>
<evidence type="ECO:0000256" key="4">
    <source>
        <dbReference type="ARBA" id="ARBA00022881"/>
    </source>
</evidence>
<dbReference type="Gene3D" id="3.30.420.340">
    <property type="entry name" value="UvrC, RNAse H endonuclease domain"/>
    <property type="match status" value="1"/>
</dbReference>
<dbReference type="GO" id="GO:0006289">
    <property type="term" value="P:nucleotide-excision repair"/>
    <property type="evidence" value="ECO:0007669"/>
    <property type="project" value="UniProtKB-UniRule"/>
</dbReference>
<protein>
    <recommendedName>
        <fullName evidence="7">UvrABC system protein C</fullName>
        <shortName evidence="7">Protein UvrC</shortName>
    </recommendedName>
    <alternativeName>
        <fullName evidence="7">Excinuclease ABC subunit C</fullName>
    </alternativeName>
</protein>
<keyword evidence="13" id="KW-1185">Reference proteome</keyword>
<dbReference type="FunFam" id="3.40.1440.10:FF:000001">
    <property type="entry name" value="UvrABC system protein C"/>
    <property type="match status" value="1"/>
</dbReference>
<dbReference type="GO" id="GO:0003677">
    <property type="term" value="F:DNA binding"/>
    <property type="evidence" value="ECO:0007669"/>
    <property type="project" value="UniProtKB-UniRule"/>
</dbReference>
<name>A0A1I5M9P9_9BACT</name>
<evidence type="ECO:0000256" key="3">
    <source>
        <dbReference type="ARBA" id="ARBA00022769"/>
    </source>
</evidence>
<dbReference type="InterPro" id="IPR000305">
    <property type="entry name" value="GIY-YIG_endonuc"/>
</dbReference>
<keyword evidence="1 7" id="KW-0963">Cytoplasm</keyword>
<dbReference type="SUPFAM" id="SSF82771">
    <property type="entry name" value="GIY-YIG endonuclease"/>
    <property type="match status" value="1"/>
</dbReference>
<dbReference type="STRING" id="223786.SAMN05216234_10575"/>
<dbReference type="Pfam" id="PF01541">
    <property type="entry name" value="GIY-YIG"/>
    <property type="match status" value="1"/>
</dbReference>
<proteinExistence type="inferred from homology"/>
<evidence type="ECO:0000313" key="13">
    <source>
        <dbReference type="Proteomes" id="UP000199227"/>
    </source>
</evidence>
<keyword evidence="3 7" id="KW-0228">DNA excision</keyword>
<dbReference type="PROSITE" id="PS50164">
    <property type="entry name" value="GIY_YIG"/>
    <property type="match status" value="1"/>
</dbReference>
<keyword evidence="2 7" id="KW-0227">DNA damage</keyword>
<reference evidence="12 13" key="1">
    <citation type="submission" date="2016-10" db="EMBL/GenBank/DDBJ databases">
        <authorList>
            <person name="de Groot N.N."/>
        </authorList>
    </citation>
    <scope>NUCLEOTIDE SEQUENCE [LARGE SCALE GENOMIC DNA]</scope>
    <source>
        <strain evidence="12 13">EP1-55-1</strain>
    </source>
</reference>
<dbReference type="Pfam" id="PF08459">
    <property type="entry name" value="UvrC_RNaseH_dom"/>
    <property type="match status" value="1"/>
</dbReference>
<evidence type="ECO:0000256" key="6">
    <source>
        <dbReference type="ARBA" id="ARBA00023236"/>
    </source>
</evidence>
<dbReference type="Pfam" id="PF14520">
    <property type="entry name" value="HHH_5"/>
    <property type="match status" value="1"/>
</dbReference>
<evidence type="ECO:0000259" key="11">
    <source>
        <dbReference type="PROSITE" id="PS50165"/>
    </source>
</evidence>
<dbReference type="InterPro" id="IPR001943">
    <property type="entry name" value="UVR_dom"/>
</dbReference>
<dbReference type="Gene3D" id="4.10.860.10">
    <property type="entry name" value="UVR domain"/>
    <property type="match status" value="1"/>
</dbReference>
<dbReference type="GO" id="GO:0009432">
    <property type="term" value="P:SOS response"/>
    <property type="evidence" value="ECO:0007669"/>
    <property type="project" value="UniProtKB-UniRule"/>
</dbReference>
<dbReference type="GO" id="GO:0005737">
    <property type="term" value="C:cytoplasm"/>
    <property type="evidence" value="ECO:0007669"/>
    <property type="project" value="UniProtKB-SubCell"/>
</dbReference>
<dbReference type="Gene3D" id="1.10.150.20">
    <property type="entry name" value="5' to 3' exonuclease, C-terminal subdomain"/>
    <property type="match status" value="1"/>
</dbReference>
<dbReference type="NCBIfam" id="TIGR00194">
    <property type="entry name" value="uvrC"/>
    <property type="match status" value="1"/>
</dbReference>
<dbReference type="PROSITE" id="PS50151">
    <property type="entry name" value="UVR"/>
    <property type="match status" value="1"/>
</dbReference>
<feature type="coiled-coil region" evidence="8">
    <location>
        <begin position="197"/>
        <end position="224"/>
    </location>
</feature>
<organism evidence="12 13">
    <name type="scientific">Hydrogenimonas thermophila</name>
    <dbReference type="NCBI Taxonomy" id="223786"/>
    <lineage>
        <taxon>Bacteria</taxon>
        <taxon>Pseudomonadati</taxon>
        <taxon>Campylobacterota</taxon>
        <taxon>Epsilonproteobacteria</taxon>
        <taxon>Campylobacterales</taxon>
        <taxon>Hydrogenimonadaceae</taxon>
        <taxon>Hydrogenimonas</taxon>
    </lineage>
</organism>
<evidence type="ECO:0000256" key="7">
    <source>
        <dbReference type="HAMAP-Rule" id="MF_00203"/>
    </source>
</evidence>